<dbReference type="InterPro" id="IPR042103">
    <property type="entry name" value="SerRS_1_N_sf"/>
</dbReference>
<dbReference type="Gene3D" id="1.10.287.40">
    <property type="entry name" value="Serine-tRNA synthetase, tRNA binding domain"/>
    <property type="match status" value="1"/>
</dbReference>
<sequence>MPVDISFCRSADEGGIVDEVKRWQLARCCSFQNDQNVVQVEEFVARIQILDMERRKTLRNHNDQRARLNALQKSLAPKKKKDSQHHEDISVKKEIIRDEIKNLKLETLPSLSDKLDLQSKRLQEELYKIGNLVDDEDLTVDGLDPVQMNQNRGVVIGQDNEFCLLDPLFCIGGYEKLEYPLGTKESVTKSKRKKYLTGVGSDLACSMLSYGKEFFRKHERSGKDVKTIHAPESILLPNQTAHETMGCTAPCELNGEESSCNICANDSDQIKVPSFVALASMHQNKSYSERMLPQVYLSSTQCLDQADKNNEQTSQFSHPIERLQIFAISTSNLTMSRSLCDEFAHAIKDLYLSLLSSSHTGGDNEVEISSFSKEHPLRVRTLQTSSLEKNEARKIVVEGYMPSMKKYIVLGHVSNSTDFISRAFKIKCGGSKLQGQGVEYTHLIHGVICDCGVALSWFLENNIATLKTHGGNDEAQKKLGVAIPPCLVSFLSLERRNLTDSTMWIPFVRKLEKGKNGKTSIKQIDPMVDVLFIDHKVGATLVQHNRTRTQEVKSSGEKKVRMKAESSSCPRNLSLKDIIAEANCNPYDFLPFYKNNLTDR</sequence>
<dbReference type="GO" id="GO:0005524">
    <property type="term" value="F:ATP binding"/>
    <property type="evidence" value="ECO:0007669"/>
    <property type="project" value="InterPro"/>
</dbReference>
<dbReference type="Gene3D" id="3.30.930.10">
    <property type="entry name" value="Bira Bifunctional Protein, Domain 2"/>
    <property type="match status" value="1"/>
</dbReference>
<protein>
    <submittedName>
        <fullName evidence="1">Uncharacterized protein</fullName>
    </submittedName>
</protein>
<name>A0A7S3V4V8_9STRA</name>
<dbReference type="InterPro" id="IPR002317">
    <property type="entry name" value="Ser-tRNA-ligase_type_1"/>
</dbReference>
<dbReference type="InterPro" id="IPR045864">
    <property type="entry name" value="aa-tRNA-synth_II/BPL/LPL"/>
</dbReference>
<dbReference type="GO" id="GO:0004828">
    <property type="term" value="F:serine-tRNA ligase activity"/>
    <property type="evidence" value="ECO:0007669"/>
    <property type="project" value="InterPro"/>
</dbReference>
<reference evidence="1" key="1">
    <citation type="submission" date="2021-01" db="EMBL/GenBank/DDBJ databases">
        <authorList>
            <person name="Corre E."/>
            <person name="Pelletier E."/>
            <person name="Niang G."/>
            <person name="Scheremetjew M."/>
            <person name="Finn R."/>
            <person name="Kale V."/>
            <person name="Holt S."/>
            <person name="Cochrane G."/>
            <person name="Meng A."/>
            <person name="Brown T."/>
            <person name="Cohen L."/>
        </authorList>
    </citation>
    <scope>NUCLEOTIDE SEQUENCE</scope>
    <source>
        <strain evidence="1">MM31A-1</strain>
    </source>
</reference>
<proteinExistence type="predicted"/>
<dbReference type="AlphaFoldDB" id="A0A7S3V4V8"/>
<dbReference type="EMBL" id="HBIO01002248">
    <property type="protein sequence ID" value="CAE0456781.1"/>
    <property type="molecule type" value="Transcribed_RNA"/>
</dbReference>
<gene>
    <name evidence="1" type="ORF">CDEB00056_LOCUS1622</name>
</gene>
<dbReference type="PANTHER" id="PTHR11778">
    <property type="entry name" value="SERYL-TRNA SYNTHETASE"/>
    <property type="match status" value="1"/>
</dbReference>
<accession>A0A7S3V4V8</accession>
<evidence type="ECO:0000313" key="1">
    <source>
        <dbReference type="EMBL" id="CAE0456781.1"/>
    </source>
</evidence>
<organism evidence="1">
    <name type="scientific">Chaetoceros debilis</name>
    <dbReference type="NCBI Taxonomy" id="122233"/>
    <lineage>
        <taxon>Eukaryota</taxon>
        <taxon>Sar</taxon>
        <taxon>Stramenopiles</taxon>
        <taxon>Ochrophyta</taxon>
        <taxon>Bacillariophyta</taxon>
        <taxon>Coscinodiscophyceae</taxon>
        <taxon>Chaetocerotophycidae</taxon>
        <taxon>Chaetocerotales</taxon>
        <taxon>Chaetocerotaceae</taxon>
        <taxon>Chaetoceros</taxon>
    </lineage>
</organism>
<dbReference type="GO" id="GO:0006434">
    <property type="term" value="P:seryl-tRNA aminoacylation"/>
    <property type="evidence" value="ECO:0007669"/>
    <property type="project" value="InterPro"/>
</dbReference>